<feature type="region of interest" description="Disordered" evidence="1">
    <location>
        <begin position="185"/>
        <end position="209"/>
    </location>
</feature>
<gene>
    <name evidence="2" type="ORF">EK0264_11835</name>
</gene>
<feature type="compositionally biased region" description="Low complexity" evidence="1">
    <location>
        <begin position="185"/>
        <end position="199"/>
    </location>
</feature>
<dbReference type="OrthoDB" id="10005736at2"/>
<proteinExistence type="predicted"/>
<feature type="region of interest" description="Disordered" evidence="1">
    <location>
        <begin position="18"/>
        <end position="39"/>
    </location>
</feature>
<keyword evidence="3" id="KW-1185">Reference proteome</keyword>
<protein>
    <submittedName>
        <fullName evidence="2">Uncharacterized protein</fullName>
    </submittedName>
</protein>
<feature type="compositionally biased region" description="Acidic residues" evidence="1">
    <location>
        <begin position="200"/>
        <end position="209"/>
    </location>
</feature>
<feature type="compositionally biased region" description="Gly residues" evidence="1">
    <location>
        <begin position="21"/>
        <end position="31"/>
    </location>
</feature>
<organism evidence="2 3">
    <name type="scientific">Epidermidibacterium keratini</name>
    <dbReference type="NCBI Taxonomy" id="1891644"/>
    <lineage>
        <taxon>Bacteria</taxon>
        <taxon>Bacillati</taxon>
        <taxon>Actinomycetota</taxon>
        <taxon>Actinomycetes</taxon>
        <taxon>Sporichthyales</taxon>
        <taxon>Sporichthyaceae</taxon>
        <taxon>Epidermidibacterium</taxon>
    </lineage>
</organism>
<accession>A0A7L4YP32</accession>
<dbReference type="InParanoid" id="A0A7L4YP32"/>
<dbReference type="KEGG" id="eke:EK0264_11835"/>
<evidence type="ECO:0000256" key="1">
    <source>
        <dbReference type="SAM" id="MobiDB-lite"/>
    </source>
</evidence>
<dbReference type="AlphaFoldDB" id="A0A7L4YP32"/>
<name>A0A7L4YP32_9ACTN</name>
<reference evidence="2 3" key="1">
    <citation type="journal article" date="2018" name="Int. J. Syst. Evol. Microbiol.">
        <title>Epidermidibacterium keratini gen. nov., sp. nov., a member of the family Sporichthyaceae, isolated from keratin epidermis.</title>
        <authorList>
            <person name="Lee D.G."/>
            <person name="Trujillo M.E."/>
            <person name="Kang S."/>
            <person name="Nam J.J."/>
            <person name="Kim Y.J."/>
        </authorList>
    </citation>
    <scope>NUCLEOTIDE SEQUENCE [LARGE SCALE GENOMIC DNA]</scope>
    <source>
        <strain evidence="2 3">EPI-7</strain>
    </source>
</reference>
<sequence>MAIIATVLIVVLGKDDKKEASGGGGNGGGDNAGSSATCEDGEYGLKVDPQTGETIECTGGNDADPETDAAVTTFGGTWTVTSTITYISGDLTDGYSGAPLVEGDSSWSDGPHDWNVITPYCTGGSECSTTVTDMNYLTTFTLDVSGNSWVGETTIDITCEDSTTDPIDVTIEIELKDSEVLTGTMSTSGSGPCGGSPVSIEEDLILEKQ</sequence>
<dbReference type="Proteomes" id="UP000463857">
    <property type="component" value="Chromosome"/>
</dbReference>
<evidence type="ECO:0000313" key="3">
    <source>
        <dbReference type="Proteomes" id="UP000463857"/>
    </source>
</evidence>
<evidence type="ECO:0000313" key="2">
    <source>
        <dbReference type="EMBL" id="QHC00906.1"/>
    </source>
</evidence>
<dbReference type="EMBL" id="CP047156">
    <property type="protein sequence ID" value="QHC00906.1"/>
    <property type="molecule type" value="Genomic_DNA"/>
</dbReference>